<keyword evidence="3" id="KW-1185">Reference proteome</keyword>
<proteinExistence type="predicted"/>
<name>A0A6G9AX58_9BACT</name>
<dbReference type="RefSeq" id="WP_167217559.1">
    <property type="nucleotide sequence ID" value="NZ_CP050063.1"/>
</dbReference>
<gene>
    <name evidence="2" type="ORF">G8759_32760</name>
</gene>
<feature type="chain" id="PRO_5026308801" description="T9SS type A sorting domain-containing protein" evidence="1">
    <location>
        <begin position="21"/>
        <end position="241"/>
    </location>
</feature>
<evidence type="ECO:0008006" key="4">
    <source>
        <dbReference type="Google" id="ProtNLM"/>
    </source>
</evidence>
<evidence type="ECO:0000313" key="2">
    <source>
        <dbReference type="EMBL" id="QIP17071.1"/>
    </source>
</evidence>
<dbReference type="EMBL" id="CP050063">
    <property type="protein sequence ID" value="QIP17071.1"/>
    <property type="molecule type" value="Genomic_DNA"/>
</dbReference>
<protein>
    <recommendedName>
        <fullName evidence="4">T9SS type A sorting domain-containing protein</fullName>
    </recommendedName>
</protein>
<dbReference type="KEGG" id="spib:G8759_32760"/>
<keyword evidence="1" id="KW-0732">Signal</keyword>
<evidence type="ECO:0000313" key="3">
    <source>
        <dbReference type="Proteomes" id="UP000501802"/>
    </source>
</evidence>
<dbReference type="Proteomes" id="UP000501802">
    <property type="component" value="Chromosome"/>
</dbReference>
<dbReference type="AlphaFoldDB" id="A0A6G9AX58"/>
<accession>A0A6G9AX58</accession>
<reference evidence="2 3" key="1">
    <citation type="submission" date="2020-03" db="EMBL/GenBank/DDBJ databases">
        <authorList>
            <person name="Kim M.K."/>
        </authorList>
    </citation>
    <scope>NUCLEOTIDE SEQUENCE [LARGE SCALE GENOMIC DNA]</scope>
    <source>
        <strain evidence="2 3">BT328</strain>
    </source>
</reference>
<feature type="signal peptide" evidence="1">
    <location>
        <begin position="1"/>
        <end position="20"/>
    </location>
</feature>
<sequence length="241" mass="27787">MKKVLISLITLGFTLMVSIAKTSATSSDRIGQPNPYYQRTRSDSSQGYWKLYTDYNTRSTRVSFYSGHDVLLYQEKIKDRYIKLSKRTIRQFDNLLSRLVDRNLVSSRVKSYDILNSNQWNAIPQRIPSSFTEEAILPVPATSMMTTINLEVVSGSQVKLSYINPASERLLITLANDSFQFFYKKQSKIKEYAGLLNVSHLPTGMYRLEVDGEKKIAQYQLIIDQDKRSIKVNTLRNQFNP</sequence>
<evidence type="ECO:0000256" key="1">
    <source>
        <dbReference type="SAM" id="SignalP"/>
    </source>
</evidence>
<organism evidence="2 3">
    <name type="scientific">Spirosoma aureum</name>
    <dbReference type="NCBI Taxonomy" id="2692134"/>
    <lineage>
        <taxon>Bacteria</taxon>
        <taxon>Pseudomonadati</taxon>
        <taxon>Bacteroidota</taxon>
        <taxon>Cytophagia</taxon>
        <taxon>Cytophagales</taxon>
        <taxon>Cytophagaceae</taxon>
        <taxon>Spirosoma</taxon>
    </lineage>
</organism>